<dbReference type="InParanoid" id="H2YP46"/>
<evidence type="ECO:0000313" key="9">
    <source>
        <dbReference type="Ensembl" id="ENSCSAVP00000007104.1"/>
    </source>
</evidence>
<reference evidence="9" key="2">
    <citation type="submission" date="2025-08" db="UniProtKB">
        <authorList>
            <consortium name="Ensembl"/>
        </authorList>
    </citation>
    <scope>IDENTIFICATION</scope>
</reference>
<evidence type="ECO:0000256" key="4">
    <source>
        <dbReference type="ARBA" id="ARBA00023172"/>
    </source>
</evidence>
<dbReference type="PANTHER" id="PTHR21541:SF3">
    <property type="entry name" value="STRUCTURE-SPECIFIC ENDONUCLEASE SUBUNIT SLX4"/>
    <property type="match status" value="1"/>
</dbReference>
<evidence type="ECO:0000256" key="8">
    <source>
        <dbReference type="SAM" id="MobiDB-lite"/>
    </source>
</evidence>
<proteinExistence type="inferred from homology"/>
<name>H2YP46_CIOSA</name>
<sequence length="250" mass="28633">MANFSDMDTPDIIRKGRAYGLKPSLGKKKLKIKLKEAFRFHRQVESSSSEEEQPLEFPDKGSNPKMTKPFQECSTQNKPTSSEFNFETDSESDDTTNKNNVLGTKVIEITSSGESNDGSDVEELHKTLFVPVASQDCDLTSGSDDEKQTKMKNVLPKKTKARDEEELNKWLVELVTSDAELYCEILMYKPIYLSRFKQKVKASHFKCSTVQLMDFLDKQGITFSTADERREKFSRRKVRTKSRKKSKKTV</sequence>
<dbReference type="STRING" id="51511.ENSCSAVP00000007104"/>
<keyword evidence="5" id="KW-0234">DNA repair</keyword>
<evidence type="ECO:0000256" key="7">
    <source>
        <dbReference type="ARBA" id="ARBA00029496"/>
    </source>
</evidence>
<keyword evidence="6" id="KW-0539">Nucleus</keyword>
<evidence type="ECO:0000256" key="6">
    <source>
        <dbReference type="ARBA" id="ARBA00023242"/>
    </source>
</evidence>
<evidence type="ECO:0000256" key="2">
    <source>
        <dbReference type="ARBA" id="ARBA00006661"/>
    </source>
</evidence>
<accession>H2YP46</accession>
<dbReference type="GeneTree" id="ENSGT00390000014091"/>
<organism evidence="9 10">
    <name type="scientific">Ciona savignyi</name>
    <name type="common">Pacific transparent sea squirt</name>
    <dbReference type="NCBI Taxonomy" id="51511"/>
    <lineage>
        <taxon>Eukaryota</taxon>
        <taxon>Metazoa</taxon>
        <taxon>Chordata</taxon>
        <taxon>Tunicata</taxon>
        <taxon>Ascidiacea</taxon>
        <taxon>Phlebobranchia</taxon>
        <taxon>Cionidae</taxon>
        <taxon>Ciona</taxon>
    </lineage>
</organism>
<dbReference type="OMA" id="VCPAKHN"/>
<dbReference type="PANTHER" id="PTHR21541">
    <property type="entry name" value="BTB POZ DOMAIN CONTAINING 12"/>
    <property type="match status" value="1"/>
</dbReference>
<dbReference type="GO" id="GO:0006281">
    <property type="term" value="P:DNA repair"/>
    <property type="evidence" value="ECO:0007669"/>
    <property type="project" value="UniProtKB-KW"/>
</dbReference>
<dbReference type="GO" id="GO:0006260">
    <property type="term" value="P:DNA replication"/>
    <property type="evidence" value="ECO:0007669"/>
    <property type="project" value="InterPro"/>
</dbReference>
<reference evidence="10" key="1">
    <citation type="submission" date="2003-08" db="EMBL/GenBank/DDBJ databases">
        <authorList>
            <person name="Birren B."/>
            <person name="Nusbaum C."/>
            <person name="Abebe A."/>
            <person name="Abouelleil A."/>
            <person name="Adekoya E."/>
            <person name="Ait-zahra M."/>
            <person name="Allen N."/>
            <person name="Allen T."/>
            <person name="An P."/>
            <person name="Anderson M."/>
            <person name="Anderson S."/>
            <person name="Arachchi H."/>
            <person name="Armbruster J."/>
            <person name="Bachantsang P."/>
            <person name="Baldwin J."/>
            <person name="Barry A."/>
            <person name="Bayul T."/>
            <person name="Blitshsteyn B."/>
            <person name="Bloom T."/>
            <person name="Blye J."/>
            <person name="Boguslavskiy L."/>
            <person name="Borowsky M."/>
            <person name="Boukhgalter B."/>
            <person name="Brunache A."/>
            <person name="Butler J."/>
            <person name="Calixte N."/>
            <person name="Calvo S."/>
            <person name="Camarata J."/>
            <person name="Campo K."/>
            <person name="Chang J."/>
            <person name="Cheshatsang Y."/>
            <person name="Citroen M."/>
            <person name="Collymore A."/>
            <person name="Considine T."/>
            <person name="Cook A."/>
            <person name="Cooke P."/>
            <person name="Corum B."/>
            <person name="Cuomo C."/>
            <person name="David R."/>
            <person name="Dawoe T."/>
            <person name="Degray S."/>
            <person name="Dodge S."/>
            <person name="Dooley K."/>
            <person name="Dorje P."/>
            <person name="Dorjee K."/>
            <person name="Dorris L."/>
            <person name="Duffey N."/>
            <person name="Dupes A."/>
            <person name="Elkins T."/>
            <person name="Engels R."/>
            <person name="Erickson J."/>
            <person name="Farina A."/>
            <person name="Faro S."/>
            <person name="Ferreira P."/>
            <person name="Fischer H."/>
            <person name="Fitzgerald M."/>
            <person name="Foley K."/>
            <person name="Gage D."/>
            <person name="Galagan J."/>
            <person name="Gearin G."/>
            <person name="Gnerre S."/>
            <person name="Gnirke A."/>
            <person name="Goyette A."/>
            <person name="Graham J."/>
            <person name="Grandbois E."/>
            <person name="Gyaltsen K."/>
            <person name="Hafez N."/>
            <person name="Hagopian D."/>
            <person name="Hagos B."/>
            <person name="Hall J."/>
            <person name="Hatcher B."/>
            <person name="Heller A."/>
            <person name="Higgins H."/>
            <person name="Honan T."/>
            <person name="Horn A."/>
            <person name="Houde N."/>
            <person name="Hughes L."/>
            <person name="Hulme W."/>
            <person name="Husby E."/>
            <person name="Iliev I."/>
            <person name="Jaffe D."/>
            <person name="Jones C."/>
            <person name="Kamal M."/>
            <person name="Kamat A."/>
            <person name="Kamvysselis M."/>
            <person name="Karlsson E."/>
            <person name="Kells C."/>
            <person name="Kieu A."/>
            <person name="Kisner P."/>
            <person name="Kodira C."/>
            <person name="Kulbokas E."/>
            <person name="Labutti K."/>
            <person name="Lama D."/>
            <person name="Landers T."/>
            <person name="Leger J."/>
            <person name="Levine S."/>
            <person name="Lewis D."/>
            <person name="Lewis T."/>
            <person name="Lindblad-toh K."/>
            <person name="Liu X."/>
            <person name="Lokyitsang T."/>
            <person name="Lokyitsang Y."/>
            <person name="Lucien O."/>
            <person name="Lui A."/>
            <person name="Ma L.J."/>
            <person name="Mabbitt R."/>
            <person name="Macdonald J."/>
            <person name="Maclean C."/>
            <person name="Major J."/>
            <person name="Manning J."/>
            <person name="Marabella R."/>
            <person name="Maru K."/>
            <person name="Matthews C."/>
            <person name="Mauceli E."/>
            <person name="Mccarthy M."/>
            <person name="Mcdonough S."/>
            <person name="Mcghee T."/>
            <person name="Meldrim J."/>
            <person name="Meneus L."/>
            <person name="Mesirov J."/>
            <person name="Mihalev A."/>
            <person name="Mihova T."/>
            <person name="Mikkelsen T."/>
            <person name="Mlenga V."/>
            <person name="Moru K."/>
            <person name="Mozes J."/>
            <person name="Mulrain L."/>
            <person name="Munson G."/>
            <person name="Naylor J."/>
            <person name="Newes C."/>
            <person name="Nguyen C."/>
            <person name="Nguyen N."/>
            <person name="Nguyen T."/>
            <person name="Nicol R."/>
            <person name="Nielsen C."/>
            <person name="Nizzari M."/>
            <person name="Norbu C."/>
            <person name="Norbu N."/>
            <person name="O'donnell P."/>
            <person name="Okoawo O."/>
            <person name="O'leary S."/>
            <person name="Omotosho B."/>
            <person name="O'neill K."/>
            <person name="Osman S."/>
            <person name="Parker S."/>
            <person name="Perrin D."/>
            <person name="Phunkhang P."/>
            <person name="Piqani B."/>
            <person name="Purcell S."/>
            <person name="Rachupka T."/>
            <person name="Ramasamy U."/>
            <person name="Rameau R."/>
            <person name="Ray V."/>
            <person name="Raymond C."/>
            <person name="Retta R."/>
            <person name="Richardson S."/>
            <person name="Rise C."/>
            <person name="Rodriguez J."/>
            <person name="Rogers J."/>
            <person name="Rogov P."/>
            <person name="Rutman M."/>
            <person name="Schupbach R."/>
            <person name="Seaman C."/>
            <person name="Settipalli S."/>
            <person name="Sharpe T."/>
            <person name="Sheridan J."/>
            <person name="Sherpa N."/>
            <person name="Shi J."/>
            <person name="Smirnov S."/>
            <person name="Smith C."/>
            <person name="Sougnez C."/>
            <person name="Spencer B."/>
            <person name="Stalker J."/>
            <person name="Stange-thomann N."/>
            <person name="Stavropoulos S."/>
            <person name="Stetson K."/>
            <person name="Stone C."/>
            <person name="Stone S."/>
            <person name="Stubbs M."/>
            <person name="Talamas J."/>
            <person name="Tchuinga P."/>
            <person name="Tenzing P."/>
            <person name="Tesfaye S."/>
            <person name="Theodore J."/>
            <person name="Thoulutsang Y."/>
            <person name="Topham K."/>
            <person name="Towey S."/>
            <person name="Tsamla T."/>
            <person name="Tsomo N."/>
            <person name="Vallee D."/>
            <person name="Vassiliev H."/>
            <person name="Venkataraman V."/>
            <person name="Vinson J."/>
            <person name="Vo A."/>
            <person name="Wade C."/>
            <person name="Wang S."/>
            <person name="Wangchuk T."/>
            <person name="Wangdi T."/>
            <person name="Whittaker C."/>
            <person name="Wilkinson J."/>
            <person name="Wu Y."/>
            <person name="Wyman D."/>
            <person name="Yadav S."/>
            <person name="Yang S."/>
            <person name="Yang X."/>
            <person name="Yeager S."/>
            <person name="Yee E."/>
            <person name="Young G."/>
            <person name="Zainoun J."/>
            <person name="Zembeck L."/>
            <person name="Zimmer A."/>
            <person name="Zody M."/>
            <person name="Lander E."/>
        </authorList>
    </citation>
    <scope>NUCLEOTIDE SEQUENCE [LARGE SCALE GENOMIC DNA]</scope>
</reference>
<dbReference type="GO" id="GO:0033557">
    <property type="term" value="C:Slx1-Slx4 complex"/>
    <property type="evidence" value="ECO:0007669"/>
    <property type="project" value="InterPro"/>
</dbReference>
<evidence type="ECO:0000256" key="1">
    <source>
        <dbReference type="ARBA" id="ARBA00004123"/>
    </source>
</evidence>
<feature type="compositionally biased region" description="Polar residues" evidence="8">
    <location>
        <begin position="72"/>
        <end position="85"/>
    </location>
</feature>
<keyword evidence="3" id="KW-0227">DNA damage</keyword>
<dbReference type="AlphaFoldDB" id="H2YP46"/>
<protein>
    <recommendedName>
        <fullName evidence="7">Structure-specific endonuclease subunit SLX4</fullName>
    </recommendedName>
</protein>
<comment type="similarity">
    <text evidence="2">Belongs to the SLX4 family.</text>
</comment>
<dbReference type="HOGENOM" id="CLU_1100641_0_0_1"/>
<keyword evidence="4" id="KW-0233">DNA recombination</keyword>
<reference evidence="9" key="3">
    <citation type="submission" date="2025-09" db="UniProtKB">
        <authorList>
            <consortium name="Ensembl"/>
        </authorList>
    </citation>
    <scope>IDENTIFICATION</scope>
</reference>
<dbReference type="InterPro" id="IPR018574">
    <property type="entry name" value="Structure-sp_endonuc_su_Slx4"/>
</dbReference>
<dbReference type="Proteomes" id="UP000007875">
    <property type="component" value="Unassembled WGS sequence"/>
</dbReference>
<comment type="subcellular location">
    <subcellularLocation>
        <location evidence="1">Nucleus</location>
    </subcellularLocation>
</comment>
<evidence type="ECO:0000256" key="3">
    <source>
        <dbReference type="ARBA" id="ARBA00022763"/>
    </source>
</evidence>
<dbReference type="Ensembl" id="ENSCSAVT00000007196.1">
    <property type="protein sequence ID" value="ENSCSAVP00000007104.1"/>
    <property type="gene ID" value="ENSCSAVG00000004247.1"/>
</dbReference>
<evidence type="ECO:0000256" key="5">
    <source>
        <dbReference type="ARBA" id="ARBA00023204"/>
    </source>
</evidence>
<keyword evidence="10" id="KW-1185">Reference proteome</keyword>
<dbReference type="GO" id="GO:0000712">
    <property type="term" value="P:resolution of meiotic recombination intermediates"/>
    <property type="evidence" value="ECO:0007669"/>
    <property type="project" value="TreeGrafter"/>
</dbReference>
<evidence type="ECO:0000313" key="10">
    <source>
        <dbReference type="Proteomes" id="UP000007875"/>
    </source>
</evidence>
<dbReference type="Pfam" id="PF09494">
    <property type="entry name" value="Slx4"/>
    <property type="match status" value="1"/>
</dbReference>
<feature type="region of interest" description="Disordered" evidence="8">
    <location>
        <begin position="41"/>
        <end position="98"/>
    </location>
</feature>